<gene>
    <name evidence="2" type="ORF">SAMN05444169_6424</name>
</gene>
<dbReference type="EMBL" id="LT670818">
    <property type="protein sequence ID" value="SHH22829.1"/>
    <property type="molecule type" value="Genomic_DNA"/>
</dbReference>
<evidence type="ECO:0000313" key="2">
    <source>
        <dbReference type="EMBL" id="SHH22829.1"/>
    </source>
</evidence>
<proteinExistence type="predicted"/>
<feature type="transmembrane region" description="Helical" evidence="1">
    <location>
        <begin position="21"/>
        <end position="40"/>
    </location>
</feature>
<dbReference type="NCBIfam" id="NF040476">
    <property type="entry name" value="chlor_memb_RclC"/>
    <property type="match status" value="1"/>
</dbReference>
<protein>
    <submittedName>
        <fullName evidence="2">Uncharacterized membrane protein YkgB</fullName>
    </submittedName>
</protein>
<dbReference type="InterPro" id="IPR053532">
    <property type="entry name" value="RCS_Resistance"/>
</dbReference>
<dbReference type="GO" id="GO:1901530">
    <property type="term" value="P:response to hypochlorite"/>
    <property type="evidence" value="ECO:0007669"/>
    <property type="project" value="TreeGrafter"/>
</dbReference>
<reference evidence="2 3" key="1">
    <citation type="submission" date="2016-11" db="EMBL/GenBank/DDBJ databases">
        <authorList>
            <person name="Jaros S."/>
            <person name="Januszkiewicz K."/>
            <person name="Wedrychowicz H."/>
        </authorList>
    </citation>
    <scope>NUCLEOTIDE SEQUENCE [LARGE SCALE GENOMIC DNA]</scope>
    <source>
        <strain evidence="2 3">GAS242</strain>
    </source>
</reference>
<dbReference type="AlphaFoldDB" id="A0A1M5R9T6"/>
<evidence type="ECO:0000313" key="3">
    <source>
        <dbReference type="Proteomes" id="UP000190675"/>
    </source>
</evidence>
<feature type="transmembrane region" description="Helical" evidence="1">
    <location>
        <begin position="168"/>
        <end position="186"/>
    </location>
</feature>
<sequence length="228" mass="24573">MIGYLRLPLSWIAHSDRVGIPLMRVAIAIVFLWIGALKFAPYEADSITPFVANSPFMSFFYEHPAEYKAHLTREGELKPAERAWQTSNNTYGFSDGLGTLEITIGLLTLLGVFSRRWGILGATLSFLTPFVTLSFLITTPDAWVSALGDAQHGFPYLSGGGRLVLKDVMLLAGGLLIMADSARAFLEARPYAKLQTMTASKASIAPAESAQPVAIGTCSIGNSQGNDA</sequence>
<accession>A0A1M5R9T6</accession>
<dbReference type="InterPro" id="IPR007339">
    <property type="entry name" value="RclC-like"/>
</dbReference>
<dbReference type="Pfam" id="PF04224">
    <property type="entry name" value="DUF417"/>
    <property type="match status" value="1"/>
</dbReference>
<name>A0A1M5R9T6_9BRAD</name>
<dbReference type="GO" id="GO:0005886">
    <property type="term" value="C:plasma membrane"/>
    <property type="evidence" value="ECO:0007669"/>
    <property type="project" value="TreeGrafter"/>
</dbReference>
<dbReference type="PANTHER" id="PTHR40106:SF1">
    <property type="entry name" value="INNER MEMBRANE PROTEIN RCLC"/>
    <property type="match status" value="1"/>
</dbReference>
<keyword evidence="1" id="KW-0472">Membrane</keyword>
<keyword evidence="1" id="KW-0812">Transmembrane</keyword>
<keyword evidence="1" id="KW-1133">Transmembrane helix</keyword>
<dbReference type="PANTHER" id="PTHR40106">
    <property type="entry name" value="INNER MEMBRANE PROTEIN RCLC"/>
    <property type="match status" value="1"/>
</dbReference>
<dbReference type="OrthoDB" id="1118972at2"/>
<feature type="transmembrane region" description="Helical" evidence="1">
    <location>
        <begin position="117"/>
        <end position="137"/>
    </location>
</feature>
<evidence type="ECO:0000256" key="1">
    <source>
        <dbReference type="SAM" id="Phobius"/>
    </source>
</evidence>
<dbReference type="Proteomes" id="UP000190675">
    <property type="component" value="Chromosome I"/>
</dbReference>
<organism evidence="2 3">
    <name type="scientific">Bradyrhizobium erythrophlei</name>
    <dbReference type="NCBI Taxonomy" id="1437360"/>
    <lineage>
        <taxon>Bacteria</taxon>
        <taxon>Pseudomonadati</taxon>
        <taxon>Pseudomonadota</taxon>
        <taxon>Alphaproteobacteria</taxon>
        <taxon>Hyphomicrobiales</taxon>
        <taxon>Nitrobacteraceae</taxon>
        <taxon>Bradyrhizobium</taxon>
    </lineage>
</organism>